<evidence type="ECO:0000313" key="2">
    <source>
        <dbReference type="EMBL" id="GLI01037.1"/>
    </source>
</evidence>
<keyword evidence="3" id="KW-1185">Reference proteome</keyword>
<feature type="region of interest" description="Disordered" evidence="1">
    <location>
        <begin position="375"/>
        <end position="394"/>
    </location>
</feature>
<accession>A0ABQ5R2N2</accession>
<dbReference type="EMBL" id="BSDI01000040">
    <property type="protein sequence ID" value="GLI01037.1"/>
    <property type="molecule type" value="Genomic_DNA"/>
</dbReference>
<dbReference type="PANTHER" id="PTHR10443">
    <property type="entry name" value="MICROSOMAL DIPEPTIDASE"/>
    <property type="match status" value="1"/>
</dbReference>
<evidence type="ECO:0000313" key="3">
    <source>
        <dbReference type="Proteomes" id="UP001144280"/>
    </source>
</evidence>
<dbReference type="Gene3D" id="3.20.20.140">
    <property type="entry name" value="Metal-dependent hydrolases"/>
    <property type="match status" value="1"/>
</dbReference>
<protein>
    <recommendedName>
        <fullName evidence="4">Peptidase</fullName>
    </recommendedName>
</protein>
<reference evidence="2" key="1">
    <citation type="submission" date="2022-12" db="EMBL/GenBank/DDBJ databases">
        <title>New Phytohabitans aurantiacus sp. RD004123 nov., an actinomycete isolated from soil.</title>
        <authorList>
            <person name="Triningsih D.W."/>
            <person name="Harunari E."/>
            <person name="Igarashi Y."/>
        </authorList>
    </citation>
    <scope>NUCLEOTIDE SEQUENCE</scope>
    <source>
        <strain evidence="2">RD004123</strain>
    </source>
</reference>
<name>A0ABQ5R2N2_9ACTN</name>
<sequence>MPTSNNRPDPPATSLFGLADTHVHFRADLGFGGRGVVGAAVPDDPGGGPDTALPHCTRAHGPWGLLPTLDGIGHRVGGFPEFDGWPLHTTQAHQQAYVDWIRRAVDGGLRLAVCLAVNNALAARRAGWPFGPRPGSDDMSAVDRQLAGMRQLVRYVDEQCGGPGQGWIEIATDPAHARRIVTSGRLALVPGVEVPALGNWYTPAQLEQQAARQGCRPEDLISALVQDLYDRGVRHVFPMHTLHNAFGAPAVFARTYDAANYVLTGRSFVVEEAPQQLGIAYRIDEDEFDGGGIAERFAYRGWRGLLSRGGTPRPTNWAATPGGHINAEGLTDHGRVLVRELMRRGIVIDIDHMGHKTMDAALTQCERHAYPVVSGHSTPREMRHGWRPSLPDPAATYSRTRNAADFGTANTRMLATENNRSPDQLKRILRLGGLVSVFLYQRDVRTVPGAVANDSAGSARSFAQVLHYVHGVMHGRVALGSDVNGVGQLPGPRFGPNGSAGIRGRADQVVRRALGRALRRAEVFNQEAGVRYATPPLDYRAPRFLSGDGPPMTAVEQQFWEAIMIWRVGFAPESADHPPWWRRLPSVRNRIVNLAYGLRASHRDELPIPVPYRWPSQPWPLFRTVHWIQLVAFLARHGEALRADDPAPVCKLTPVLAEVWNHWAAMESGPRPLPWMQHRFGPTGSGLYTADGAMSRSVAGRRDFDVNIDGVAHYGLLPDFLQDLRNIGAPEAEADALYRGAEHYIRMWERCLQQAPDGEE</sequence>
<evidence type="ECO:0000256" key="1">
    <source>
        <dbReference type="SAM" id="MobiDB-lite"/>
    </source>
</evidence>
<organism evidence="2 3">
    <name type="scientific">Phytohabitans aurantiacus</name>
    <dbReference type="NCBI Taxonomy" id="3016789"/>
    <lineage>
        <taxon>Bacteria</taxon>
        <taxon>Bacillati</taxon>
        <taxon>Actinomycetota</taxon>
        <taxon>Actinomycetes</taxon>
        <taxon>Micromonosporales</taxon>
        <taxon>Micromonosporaceae</taxon>
    </lineage>
</organism>
<proteinExistence type="predicted"/>
<dbReference type="InterPro" id="IPR008257">
    <property type="entry name" value="Pept_M19"/>
</dbReference>
<dbReference type="Pfam" id="PF01244">
    <property type="entry name" value="Peptidase_M19"/>
    <property type="match status" value="1"/>
</dbReference>
<dbReference type="SUPFAM" id="SSF51556">
    <property type="entry name" value="Metallo-dependent hydrolases"/>
    <property type="match status" value="1"/>
</dbReference>
<gene>
    <name evidence="2" type="ORF">Pa4123_63130</name>
</gene>
<dbReference type="RefSeq" id="WP_281901733.1">
    <property type="nucleotide sequence ID" value="NZ_BSDI01000040.1"/>
</dbReference>
<dbReference type="PANTHER" id="PTHR10443:SF12">
    <property type="entry name" value="DIPEPTIDASE"/>
    <property type="match status" value="1"/>
</dbReference>
<comment type="caution">
    <text evidence="2">The sequence shown here is derived from an EMBL/GenBank/DDBJ whole genome shotgun (WGS) entry which is preliminary data.</text>
</comment>
<dbReference type="Proteomes" id="UP001144280">
    <property type="component" value="Unassembled WGS sequence"/>
</dbReference>
<evidence type="ECO:0008006" key="4">
    <source>
        <dbReference type="Google" id="ProtNLM"/>
    </source>
</evidence>
<dbReference type="InterPro" id="IPR032466">
    <property type="entry name" value="Metal_Hydrolase"/>
</dbReference>